<evidence type="ECO:0000259" key="2">
    <source>
        <dbReference type="Pfam" id="PF08239"/>
    </source>
</evidence>
<dbReference type="EMBL" id="SMKE01000297">
    <property type="protein sequence ID" value="TDB95852.1"/>
    <property type="molecule type" value="Genomic_DNA"/>
</dbReference>
<reference evidence="3 4" key="1">
    <citation type="submission" date="2019-02" db="EMBL/GenBank/DDBJ databases">
        <title>Draft genome sequences of novel Actinobacteria.</title>
        <authorList>
            <person name="Sahin N."/>
            <person name="Ay H."/>
            <person name="Saygin H."/>
        </authorList>
    </citation>
    <scope>NUCLEOTIDE SEQUENCE [LARGE SCALE GENOMIC DNA]</scope>
    <source>
        <strain evidence="3 4">JCM 30529</strain>
    </source>
</reference>
<dbReference type="Gene3D" id="2.30.30.40">
    <property type="entry name" value="SH3 Domains"/>
    <property type="match status" value="1"/>
</dbReference>
<feature type="domain" description="SH3b" evidence="2">
    <location>
        <begin position="61"/>
        <end position="122"/>
    </location>
</feature>
<protein>
    <submittedName>
        <fullName evidence="3">SH3 domain-containing protein</fullName>
    </submittedName>
</protein>
<proteinExistence type="predicted"/>
<gene>
    <name evidence="3" type="ORF">E1091_09860</name>
</gene>
<sequence length="180" mass="19022">MRIFTMPTVRPALAGAQVALTVAAAAAVVALAPAPASAGCSHAWSDKDFGSDQVQDAGSTGLALRAGPHTGCALVTRIPNGHWVTLDCQGYGDTINSWNGWTHVRYGNGGPTCSGWVFDHYLVDGGRVVHRLLSTVRPGRRDRPGPAEGGTQWWCSSSWAVSGRFPSTLLTTWIRAAPAR</sequence>
<organism evidence="3 4">
    <name type="scientific">Micromonospora fluostatini</name>
    <dbReference type="NCBI Taxonomy" id="1629071"/>
    <lineage>
        <taxon>Bacteria</taxon>
        <taxon>Bacillati</taxon>
        <taxon>Actinomycetota</taxon>
        <taxon>Actinomycetes</taxon>
        <taxon>Micromonosporales</taxon>
        <taxon>Micromonosporaceae</taxon>
        <taxon>Micromonospora</taxon>
    </lineage>
</organism>
<evidence type="ECO:0000313" key="3">
    <source>
        <dbReference type="EMBL" id="TDB95852.1"/>
    </source>
</evidence>
<dbReference type="Proteomes" id="UP000295626">
    <property type="component" value="Unassembled WGS sequence"/>
</dbReference>
<accession>A0ABY2DHF3</accession>
<feature type="signal peptide" evidence="1">
    <location>
        <begin position="1"/>
        <end position="38"/>
    </location>
</feature>
<name>A0ABY2DHF3_9ACTN</name>
<comment type="caution">
    <text evidence="3">The sequence shown here is derived from an EMBL/GenBank/DDBJ whole genome shotgun (WGS) entry which is preliminary data.</text>
</comment>
<evidence type="ECO:0000256" key="1">
    <source>
        <dbReference type="SAM" id="SignalP"/>
    </source>
</evidence>
<dbReference type="Pfam" id="PF08239">
    <property type="entry name" value="SH3_3"/>
    <property type="match status" value="1"/>
</dbReference>
<keyword evidence="1" id="KW-0732">Signal</keyword>
<dbReference type="InterPro" id="IPR003646">
    <property type="entry name" value="SH3-like_bac-type"/>
</dbReference>
<evidence type="ECO:0000313" key="4">
    <source>
        <dbReference type="Proteomes" id="UP000295626"/>
    </source>
</evidence>
<feature type="chain" id="PRO_5046092596" evidence="1">
    <location>
        <begin position="39"/>
        <end position="180"/>
    </location>
</feature>
<keyword evidence="4" id="KW-1185">Reference proteome</keyword>